<dbReference type="Proteomes" id="UP000294933">
    <property type="component" value="Unassembled WGS sequence"/>
</dbReference>
<evidence type="ECO:0000313" key="2">
    <source>
        <dbReference type="Proteomes" id="UP000294933"/>
    </source>
</evidence>
<dbReference type="STRING" id="50990.A0A4Y7PNN0"/>
<dbReference type="PANTHER" id="PTHR35179:SF1">
    <property type="entry name" value="INTEGRAL MEMBRANE PROTEIN"/>
    <property type="match status" value="1"/>
</dbReference>
<dbReference type="EMBL" id="ML170234">
    <property type="protein sequence ID" value="TDL16805.1"/>
    <property type="molecule type" value="Genomic_DNA"/>
</dbReference>
<reference evidence="1 2" key="1">
    <citation type="submission" date="2018-06" db="EMBL/GenBank/DDBJ databases">
        <title>A transcriptomic atlas of mushroom development highlights an independent origin of complex multicellularity.</title>
        <authorList>
            <consortium name="DOE Joint Genome Institute"/>
            <person name="Krizsan K."/>
            <person name="Almasi E."/>
            <person name="Merenyi Z."/>
            <person name="Sahu N."/>
            <person name="Viragh M."/>
            <person name="Koszo T."/>
            <person name="Mondo S."/>
            <person name="Kiss B."/>
            <person name="Balint B."/>
            <person name="Kues U."/>
            <person name="Barry K."/>
            <person name="Hegedus J.C."/>
            <person name="Henrissat B."/>
            <person name="Johnson J."/>
            <person name="Lipzen A."/>
            <person name="Ohm R."/>
            <person name="Nagy I."/>
            <person name="Pangilinan J."/>
            <person name="Yan J."/>
            <person name="Xiong Y."/>
            <person name="Grigoriev I.V."/>
            <person name="Hibbett D.S."/>
            <person name="Nagy L.G."/>
        </authorList>
    </citation>
    <scope>NUCLEOTIDE SEQUENCE [LARGE SCALE GENOMIC DNA]</scope>
    <source>
        <strain evidence="1 2">SZMC22713</strain>
    </source>
</reference>
<organism evidence="1 2">
    <name type="scientific">Rickenella mellea</name>
    <dbReference type="NCBI Taxonomy" id="50990"/>
    <lineage>
        <taxon>Eukaryota</taxon>
        <taxon>Fungi</taxon>
        <taxon>Dikarya</taxon>
        <taxon>Basidiomycota</taxon>
        <taxon>Agaricomycotina</taxon>
        <taxon>Agaricomycetes</taxon>
        <taxon>Hymenochaetales</taxon>
        <taxon>Rickenellaceae</taxon>
        <taxon>Rickenella</taxon>
    </lineage>
</organism>
<dbReference type="VEuPathDB" id="FungiDB:BD410DRAFT_730790"/>
<name>A0A4Y7PNN0_9AGAM</name>
<dbReference type="AlphaFoldDB" id="A0A4Y7PNN0"/>
<protein>
    <submittedName>
        <fullName evidence="1">Uncharacterized protein</fullName>
    </submittedName>
</protein>
<dbReference type="PANTHER" id="PTHR35179">
    <property type="entry name" value="PROTEIN CBG02620"/>
    <property type="match status" value="1"/>
</dbReference>
<keyword evidence="2" id="KW-1185">Reference proteome</keyword>
<gene>
    <name evidence="1" type="ORF">BD410DRAFT_730790</name>
</gene>
<dbReference type="OrthoDB" id="420564at2759"/>
<sequence>ICQNIGGLKVLQRFEVDACTGSSGAEDGFLSAFAAFNPDTTTSPATHFPDNEPRSFSGIQIHRTTPRTLVPQSTLIELKTRVFQKPVAWSKIYPQLYLSQTPYLYLANHLKGEFIDVEKIKTDDKQMERYMMKAEESMGRLRDLLVQILKAVRNEDGDEVFSLVREDGRLALYRREKGSGMSVGKDILQKFAVKNELAGKTTDLL</sequence>
<evidence type="ECO:0000313" key="1">
    <source>
        <dbReference type="EMBL" id="TDL16805.1"/>
    </source>
</evidence>
<accession>A0A4Y7PNN0</accession>
<feature type="non-terminal residue" evidence="1">
    <location>
        <position position="1"/>
    </location>
</feature>
<proteinExistence type="predicted"/>